<evidence type="ECO:0000313" key="2">
    <source>
        <dbReference type="Proteomes" id="UP000058857"/>
    </source>
</evidence>
<gene>
    <name evidence="1" type="ORF">LBBP_00437</name>
</gene>
<proteinExistence type="predicted"/>
<dbReference type="PATRIC" id="fig|280505.15.peg.430"/>
<dbReference type="Proteomes" id="UP000058857">
    <property type="component" value="Chromosome 1"/>
</dbReference>
<reference evidence="1 2" key="1">
    <citation type="journal article" date="2015" name="PLoS Negl. Trop. Dis.">
        <title>Distribution of Plasmids in Distinct Leptospira Pathogenic Species.</title>
        <authorList>
            <person name="Wang Y."/>
            <person name="Zhuang X."/>
            <person name="Zhong Y."/>
            <person name="Zhang C."/>
            <person name="Zhang Y."/>
            <person name="Zeng L."/>
            <person name="Zhu Y."/>
            <person name="He P."/>
            <person name="Dong K."/>
            <person name="Pal U."/>
            <person name="Guo X."/>
            <person name="Qin J."/>
        </authorList>
    </citation>
    <scope>NUCLEOTIDE SEQUENCE [LARGE SCALE GENOMIC DNA]</scope>
    <source>
        <strain evidence="1 2">56604</strain>
    </source>
</reference>
<protein>
    <submittedName>
        <fullName evidence="1">Uncharacterized protein</fullName>
    </submittedName>
</protein>
<accession>A0A0S2IMC7</accession>
<organism evidence="1">
    <name type="scientific">Leptospira borgpetersenii serovar Ballum</name>
    <dbReference type="NCBI Taxonomy" id="280505"/>
    <lineage>
        <taxon>Bacteria</taxon>
        <taxon>Pseudomonadati</taxon>
        <taxon>Spirochaetota</taxon>
        <taxon>Spirochaetia</taxon>
        <taxon>Leptospirales</taxon>
        <taxon>Leptospiraceae</taxon>
        <taxon>Leptospira</taxon>
    </lineage>
</organism>
<evidence type="ECO:0000313" key="1">
    <source>
        <dbReference type="EMBL" id="ALO24792.1"/>
    </source>
</evidence>
<name>A0A0S2IMC7_LEPBO</name>
<sequence>MHLCKNRPLISGTIFVCPSSKKPINGFYRIRKIRFFEIILGTSVKMKFFRIQDDRRILF</sequence>
<dbReference type="EMBL" id="CP012029">
    <property type="protein sequence ID" value="ALO24792.1"/>
    <property type="molecule type" value="Genomic_DNA"/>
</dbReference>
<dbReference type="AlphaFoldDB" id="A0A0S2IMC7"/>